<dbReference type="Proteomes" id="UP000034826">
    <property type="component" value="Unassembled WGS sequence"/>
</dbReference>
<keyword evidence="1" id="KW-0812">Transmembrane</keyword>
<dbReference type="AlphaFoldDB" id="A0A0G1J7N1"/>
<feature type="transmembrane region" description="Helical" evidence="1">
    <location>
        <begin position="20"/>
        <end position="44"/>
    </location>
</feature>
<organism evidence="2 3">
    <name type="scientific">Candidatus Woesebacteria bacterium GW2011_GWA2_44_33</name>
    <dbReference type="NCBI Taxonomy" id="1618564"/>
    <lineage>
        <taxon>Bacteria</taxon>
        <taxon>Candidatus Woeseibacteriota</taxon>
    </lineage>
</organism>
<evidence type="ECO:0000313" key="2">
    <source>
        <dbReference type="EMBL" id="KKT67626.1"/>
    </source>
</evidence>
<comment type="caution">
    <text evidence="2">The sequence shown here is derived from an EMBL/GenBank/DDBJ whole genome shotgun (WGS) entry which is preliminary data.</text>
</comment>
<feature type="transmembrane region" description="Helical" evidence="1">
    <location>
        <begin position="56"/>
        <end position="75"/>
    </location>
</feature>
<gene>
    <name evidence="2" type="ORF">UW60_C0003G0034</name>
</gene>
<keyword evidence="1" id="KW-1133">Transmembrane helix</keyword>
<dbReference type="EMBL" id="LCIY01000003">
    <property type="protein sequence ID" value="KKT67626.1"/>
    <property type="molecule type" value="Genomic_DNA"/>
</dbReference>
<keyword evidence="1" id="KW-0472">Membrane</keyword>
<protein>
    <recommendedName>
        <fullName evidence="4">DUF4190 domain-containing protein</fullName>
    </recommendedName>
</protein>
<reference evidence="2 3" key="1">
    <citation type="journal article" date="2015" name="Nature">
        <title>rRNA introns, odd ribosomes, and small enigmatic genomes across a large radiation of phyla.</title>
        <authorList>
            <person name="Brown C.T."/>
            <person name="Hug L.A."/>
            <person name="Thomas B.C."/>
            <person name="Sharon I."/>
            <person name="Castelle C.J."/>
            <person name="Singh A."/>
            <person name="Wilkins M.J."/>
            <person name="Williams K.H."/>
            <person name="Banfield J.F."/>
        </authorList>
    </citation>
    <scope>NUCLEOTIDE SEQUENCE [LARGE SCALE GENOMIC DNA]</scope>
</reference>
<proteinExistence type="predicted"/>
<evidence type="ECO:0008006" key="4">
    <source>
        <dbReference type="Google" id="ProtNLM"/>
    </source>
</evidence>
<accession>A0A0G1J7N1</accession>
<name>A0A0G1J7N1_9BACT</name>
<sequence length="81" mass="8871">MVMTTNNKNLNNYWANSGLVLGITSIFFAFVGIIPLSGLVISLIGISKARSMNNKGLWQAVIGLLLSVVFTIVYLKNYGYI</sequence>
<evidence type="ECO:0000256" key="1">
    <source>
        <dbReference type="SAM" id="Phobius"/>
    </source>
</evidence>
<evidence type="ECO:0000313" key="3">
    <source>
        <dbReference type="Proteomes" id="UP000034826"/>
    </source>
</evidence>